<dbReference type="InterPro" id="IPR015856">
    <property type="entry name" value="ABC_transpr_CbiO/EcfA_su"/>
</dbReference>
<proteinExistence type="inferred from homology"/>
<keyword evidence="8" id="KW-0472">Membrane</keyword>
<evidence type="ECO:0000256" key="4">
    <source>
        <dbReference type="ARBA" id="ARBA00022475"/>
    </source>
</evidence>
<evidence type="ECO:0000313" key="10">
    <source>
        <dbReference type="EMBL" id="MBC1487515.1"/>
    </source>
</evidence>
<dbReference type="PANTHER" id="PTHR43553">
    <property type="entry name" value="HEAVY METAL TRANSPORTER"/>
    <property type="match status" value="1"/>
</dbReference>
<evidence type="ECO:0000256" key="8">
    <source>
        <dbReference type="ARBA" id="ARBA00023136"/>
    </source>
</evidence>
<dbReference type="GO" id="GO:0015087">
    <property type="term" value="F:cobalt ion transmembrane transporter activity"/>
    <property type="evidence" value="ECO:0007669"/>
    <property type="project" value="UniProtKB-ARBA"/>
</dbReference>
<comment type="subcellular location">
    <subcellularLocation>
        <location evidence="1">Cell membrane</location>
        <topology evidence="1">Peripheral membrane protein</topology>
    </subcellularLocation>
</comment>
<dbReference type="PROSITE" id="PS50893">
    <property type="entry name" value="ABC_TRANSPORTER_2"/>
    <property type="match status" value="1"/>
</dbReference>
<dbReference type="GO" id="GO:0005524">
    <property type="term" value="F:ATP binding"/>
    <property type="evidence" value="ECO:0007669"/>
    <property type="project" value="UniProtKB-KW"/>
</dbReference>
<dbReference type="AlphaFoldDB" id="A0A7X0X4Q5"/>
<evidence type="ECO:0000256" key="2">
    <source>
        <dbReference type="ARBA" id="ARBA00005417"/>
    </source>
</evidence>
<keyword evidence="5" id="KW-0547">Nucleotide-binding</keyword>
<dbReference type="GO" id="GO:0043190">
    <property type="term" value="C:ATP-binding cassette (ABC) transporter complex"/>
    <property type="evidence" value="ECO:0007669"/>
    <property type="project" value="TreeGrafter"/>
</dbReference>
<keyword evidence="7" id="KW-1278">Translocase</keyword>
<evidence type="ECO:0000256" key="5">
    <source>
        <dbReference type="ARBA" id="ARBA00022741"/>
    </source>
</evidence>
<evidence type="ECO:0000256" key="7">
    <source>
        <dbReference type="ARBA" id="ARBA00022967"/>
    </source>
</evidence>
<keyword evidence="3" id="KW-0813">Transport</keyword>
<dbReference type="GO" id="GO:0016887">
    <property type="term" value="F:ATP hydrolysis activity"/>
    <property type="evidence" value="ECO:0007669"/>
    <property type="project" value="InterPro"/>
</dbReference>
<dbReference type="InterPro" id="IPR003593">
    <property type="entry name" value="AAA+_ATPase"/>
</dbReference>
<dbReference type="Pfam" id="PF00005">
    <property type="entry name" value="ABC_tran"/>
    <property type="match status" value="1"/>
</dbReference>
<evidence type="ECO:0000313" key="13">
    <source>
        <dbReference type="Proteomes" id="UP000587800"/>
    </source>
</evidence>
<dbReference type="SMART" id="SM00382">
    <property type="entry name" value="AAA"/>
    <property type="match status" value="1"/>
</dbReference>
<dbReference type="PROSITE" id="PS00211">
    <property type="entry name" value="ABC_TRANSPORTER_1"/>
    <property type="match status" value="1"/>
</dbReference>
<evidence type="ECO:0000256" key="3">
    <source>
        <dbReference type="ARBA" id="ARBA00022448"/>
    </source>
</evidence>
<dbReference type="EMBL" id="JAASUB010000007">
    <property type="protein sequence ID" value="MBC1509657.1"/>
    <property type="molecule type" value="Genomic_DNA"/>
</dbReference>
<dbReference type="InterPro" id="IPR017871">
    <property type="entry name" value="ABC_transporter-like_CS"/>
</dbReference>
<dbReference type="SUPFAM" id="SSF52540">
    <property type="entry name" value="P-loop containing nucleoside triphosphate hydrolases"/>
    <property type="match status" value="1"/>
</dbReference>
<comment type="similarity">
    <text evidence="2">Belongs to the ABC transporter superfamily.</text>
</comment>
<accession>A0A7X0X4Q5</accession>
<organism evidence="10 12">
    <name type="scientific">Listeria immobilis</name>
    <dbReference type="NCBI Taxonomy" id="2713502"/>
    <lineage>
        <taxon>Bacteria</taxon>
        <taxon>Bacillati</taxon>
        <taxon>Bacillota</taxon>
        <taxon>Bacilli</taxon>
        <taxon>Bacillales</taxon>
        <taxon>Listeriaceae</taxon>
        <taxon>Listeria</taxon>
    </lineage>
</organism>
<evidence type="ECO:0000256" key="1">
    <source>
        <dbReference type="ARBA" id="ARBA00004202"/>
    </source>
</evidence>
<dbReference type="GO" id="GO:0042626">
    <property type="term" value="F:ATPase-coupled transmembrane transporter activity"/>
    <property type="evidence" value="ECO:0007669"/>
    <property type="project" value="TreeGrafter"/>
</dbReference>
<keyword evidence="4" id="KW-1003">Cell membrane</keyword>
<evidence type="ECO:0000259" key="9">
    <source>
        <dbReference type="PROSITE" id="PS50893"/>
    </source>
</evidence>
<gene>
    <name evidence="10" type="ORF">HCJ38_00535</name>
    <name evidence="11" type="ORF">HCJ59_07090</name>
</gene>
<dbReference type="Proteomes" id="UP000561617">
    <property type="component" value="Unassembled WGS sequence"/>
</dbReference>
<dbReference type="InterPro" id="IPR027417">
    <property type="entry name" value="P-loop_NTPase"/>
</dbReference>
<keyword evidence="6 10" id="KW-0067">ATP-binding</keyword>
<dbReference type="Gene3D" id="3.40.50.300">
    <property type="entry name" value="P-loop containing nucleotide triphosphate hydrolases"/>
    <property type="match status" value="1"/>
</dbReference>
<name>A0A7X0X4Q5_9LIST</name>
<sequence>MNVITLENVSYKYPIGHKEVLQNINLSIEKGKFYALIGSNDAGKTTLCNLLRGFIPHFYHGQLVGEVVVFGKRLEEWTLSDLSQKIGYVFQNPFTQISGSKETVFEEIAFGLENLGMPEELIREKVNAIMDLLEIDFLRDKNPNFLSGGQKQRISLASIIVMEPEILIIDEPTSQLDPQGTEDVFKIIKMMKDLGSTIILVEHKIELVAEYADEIILLQDGEIKMMGEKQAILSKEQVIEYGGVIPQFAILGLELMKTGIPLEEIPLTEDAAVKQLQALLGEVKTF</sequence>
<protein>
    <submittedName>
        <fullName evidence="10">ABC transporter ATP-binding protein</fullName>
    </submittedName>
</protein>
<dbReference type="CDD" id="cd03225">
    <property type="entry name" value="ABC_cobalt_CbiO_domain1"/>
    <property type="match status" value="1"/>
</dbReference>
<dbReference type="EMBL" id="JAASTW010000001">
    <property type="protein sequence ID" value="MBC1487515.1"/>
    <property type="molecule type" value="Genomic_DNA"/>
</dbReference>
<dbReference type="InterPro" id="IPR050095">
    <property type="entry name" value="ECF_ABC_transporter_ATP-bd"/>
</dbReference>
<comment type="caution">
    <text evidence="10">The sequence shown here is derived from an EMBL/GenBank/DDBJ whole genome shotgun (WGS) entry which is preliminary data.</text>
</comment>
<keyword evidence="13" id="KW-1185">Reference proteome</keyword>
<dbReference type="RefSeq" id="WP_185380412.1">
    <property type="nucleotide sequence ID" value="NZ_JAASTW010000001.1"/>
</dbReference>
<dbReference type="InterPro" id="IPR003439">
    <property type="entry name" value="ABC_transporter-like_ATP-bd"/>
</dbReference>
<dbReference type="FunFam" id="3.40.50.300:FF:000224">
    <property type="entry name" value="Energy-coupling factor transporter ATP-binding protein EcfA"/>
    <property type="match status" value="1"/>
</dbReference>
<reference evidence="12 13" key="1">
    <citation type="submission" date="2020-03" db="EMBL/GenBank/DDBJ databases">
        <title>Soil Listeria distribution.</title>
        <authorList>
            <person name="Liao J."/>
            <person name="Wiedmann M."/>
        </authorList>
    </citation>
    <scope>NUCLEOTIDE SEQUENCE [LARGE SCALE GENOMIC DNA]</scope>
    <source>
        <strain evidence="11 13">FSL L7-1515</strain>
        <strain evidence="10 12">FSL L7-1554</strain>
    </source>
</reference>
<evidence type="ECO:0000313" key="11">
    <source>
        <dbReference type="EMBL" id="MBC1509657.1"/>
    </source>
</evidence>
<dbReference type="Proteomes" id="UP000587800">
    <property type="component" value="Unassembled WGS sequence"/>
</dbReference>
<evidence type="ECO:0000256" key="6">
    <source>
        <dbReference type="ARBA" id="ARBA00022840"/>
    </source>
</evidence>
<feature type="domain" description="ABC transporter" evidence="9">
    <location>
        <begin position="4"/>
        <end position="245"/>
    </location>
</feature>
<evidence type="ECO:0000313" key="12">
    <source>
        <dbReference type="Proteomes" id="UP000561617"/>
    </source>
</evidence>